<dbReference type="AlphaFoldDB" id="A0A6J4M285"/>
<feature type="domain" description="HNH" evidence="1">
    <location>
        <begin position="232"/>
        <end position="288"/>
    </location>
</feature>
<feature type="non-terminal residue" evidence="3">
    <location>
        <position position="1"/>
    </location>
</feature>
<dbReference type="CDD" id="cd00085">
    <property type="entry name" value="HNHc"/>
    <property type="match status" value="1"/>
</dbReference>
<protein>
    <submittedName>
        <fullName evidence="3">Uncharacterized protein</fullName>
    </submittedName>
</protein>
<dbReference type="InterPro" id="IPR002711">
    <property type="entry name" value="HNH"/>
</dbReference>
<proteinExistence type="predicted"/>
<reference evidence="3" key="1">
    <citation type="submission" date="2020-02" db="EMBL/GenBank/DDBJ databases">
        <authorList>
            <person name="Meier V. D."/>
        </authorList>
    </citation>
    <scope>NUCLEOTIDE SEQUENCE</scope>
    <source>
        <strain evidence="3">AVDCRST_MAG93</strain>
    </source>
</reference>
<dbReference type="EMBL" id="CADCTR010002292">
    <property type="protein sequence ID" value="CAA9344234.1"/>
    <property type="molecule type" value="Genomic_DNA"/>
</dbReference>
<dbReference type="GO" id="GO:0008270">
    <property type="term" value="F:zinc ion binding"/>
    <property type="evidence" value="ECO:0007669"/>
    <property type="project" value="InterPro"/>
</dbReference>
<accession>A0A6J4M285</accession>
<dbReference type="Pfam" id="PF11907">
    <property type="entry name" value="DUF3427"/>
    <property type="match status" value="1"/>
</dbReference>
<dbReference type="InterPro" id="IPR021835">
    <property type="entry name" value="DUF3427"/>
</dbReference>
<evidence type="ECO:0000259" key="1">
    <source>
        <dbReference type="Pfam" id="PF01844"/>
    </source>
</evidence>
<feature type="domain" description="DUF3427" evidence="2">
    <location>
        <begin position="59"/>
        <end position="172"/>
    </location>
</feature>
<evidence type="ECO:0000259" key="2">
    <source>
        <dbReference type="Pfam" id="PF11907"/>
    </source>
</evidence>
<sequence length="304" mass="34614">TRSSATTSYSLAPIFRSSTIVSVYRFVHRQISARIRNKSFAMVRGEQGGTVMKTSDSLDVGEIYTRKQLRALFGIKDATINTGTFRPKGHDSVWLFVTENKTPDRTQYHDLLDNGVLSWDGQTQGRTDHWIIGHEDQGLELLLFYRKSKTEHPGAGFRYEGPFEYVSHKGKHPTRFTLRRASAFEEVVASDLDSLRAEEEYFEGTKKQRFVNYYERDQKLRAAAVEHHGVACKVCGFDFGKVYGERGKGYIEVHHLRPVSTLEGKTKVDPGSDMTVLCSNCHRMVHRRKGHVLAPEELKDLLGK</sequence>
<evidence type="ECO:0000313" key="3">
    <source>
        <dbReference type="EMBL" id="CAA9344234.1"/>
    </source>
</evidence>
<name>A0A6J4M285_9CHLR</name>
<dbReference type="GO" id="GO:0004519">
    <property type="term" value="F:endonuclease activity"/>
    <property type="evidence" value="ECO:0007669"/>
    <property type="project" value="InterPro"/>
</dbReference>
<gene>
    <name evidence="3" type="ORF">AVDCRST_MAG93-6809</name>
</gene>
<organism evidence="3">
    <name type="scientific">uncultured Chloroflexia bacterium</name>
    <dbReference type="NCBI Taxonomy" id="1672391"/>
    <lineage>
        <taxon>Bacteria</taxon>
        <taxon>Bacillati</taxon>
        <taxon>Chloroflexota</taxon>
        <taxon>Chloroflexia</taxon>
        <taxon>environmental samples</taxon>
    </lineage>
</organism>
<dbReference type="InterPro" id="IPR003615">
    <property type="entry name" value="HNH_nuc"/>
</dbReference>
<dbReference type="Pfam" id="PF01844">
    <property type="entry name" value="HNH"/>
    <property type="match status" value="1"/>
</dbReference>
<dbReference type="GO" id="GO:0003676">
    <property type="term" value="F:nucleic acid binding"/>
    <property type="evidence" value="ECO:0007669"/>
    <property type="project" value="InterPro"/>
</dbReference>